<dbReference type="EMBL" id="CM017704">
    <property type="protein sequence ID" value="TYG74135.1"/>
    <property type="molecule type" value="Genomic_DNA"/>
</dbReference>
<evidence type="ECO:0000313" key="1">
    <source>
        <dbReference type="EMBL" id="TYG74135.1"/>
    </source>
</evidence>
<keyword evidence="2" id="KW-1185">Reference proteome</keyword>
<sequence length="41" mass="4673">MQIKVQSESILMLLIRICINNSFSTWKNPITRKSIAPIKVG</sequence>
<accession>A0A5D2D0P9</accession>
<evidence type="ECO:0000313" key="2">
    <source>
        <dbReference type="Proteomes" id="UP000323506"/>
    </source>
</evidence>
<organism evidence="1 2">
    <name type="scientific">Gossypium darwinii</name>
    <name type="common">Darwin's cotton</name>
    <name type="synonym">Gossypium barbadense var. darwinii</name>
    <dbReference type="NCBI Taxonomy" id="34276"/>
    <lineage>
        <taxon>Eukaryota</taxon>
        <taxon>Viridiplantae</taxon>
        <taxon>Streptophyta</taxon>
        <taxon>Embryophyta</taxon>
        <taxon>Tracheophyta</taxon>
        <taxon>Spermatophyta</taxon>
        <taxon>Magnoliopsida</taxon>
        <taxon>eudicotyledons</taxon>
        <taxon>Gunneridae</taxon>
        <taxon>Pentapetalae</taxon>
        <taxon>rosids</taxon>
        <taxon>malvids</taxon>
        <taxon>Malvales</taxon>
        <taxon>Malvaceae</taxon>
        <taxon>Malvoideae</taxon>
        <taxon>Gossypium</taxon>
    </lineage>
</organism>
<dbReference type="AlphaFoldDB" id="A0A5D2D0P9"/>
<proteinExistence type="predicted"/>
<name>A0A5D2D0P9_GOSDA</name>
<protein>
    <submittedName>
        <fullName evidence="1">Uncharacterized protein</fullName>
    </submittedName>
</protein>
<gene>
    <name evidence="1" type="ORF">ES288_D04G158700v1</name>
</gene>
<dbReference type="Proteomes" id="UP000323506">
    <property type="component" value="Chromosome D04"/>
</dbReference>
<reference evidence="1 2" key="1">
    <citation type="submission" date="2019-06" db="EMBL/GenBank/DDBJ databases">
        <title>WGS assembly of Gossypium darwinii.</title>
        <authorList>
            <person name="Chen Z.J."/>
            <person name="Sreedasyam A."/>
            <person name="Ando A."/>
            <person name="Song Q."/>
            <person name="De L."/>
            <person name="Hulse-Kemp A."/>
            <person name="Ding M."/>
            <person name="Ye W."/>
            <person name="Kirkbride R."/>
            <person name="Jenkins J."/>
            <person name="Plott C."/>
            <person name="Lovell J."/>
            <person name="Lin Y.-M."/>
            <person name="Vaughn R."/>
            <person name="Liu B."/>
            <person name="Li W."/>
            <person name="Simpson S."/>
            <person name="Scheffler B."/>
            <person name="Saski C."/>
            <person name="Grover C."/>
            <person name="Hu G."/>
            <person name="Conover J."/>
            <person name="Carlson J."/>
            <person name="Shu S."/>
            <person name="Boston L."/>
            <person name="Williams M."/>
            <person name="Peterson D."/>
            <person name="Mcgee K."/>
            <person name="Jones D."/>
            <person name="Wendel J."/>
            <person name="Stelly D."/>
            <person name="Grimwood J."/>
            <person name="Schmutz J."/>
        </authorList>
    </citation>
    <scope>NUCLEOTIDE SEQUENCE [LARGE SCALE GENOMIC DNA]</scope>
    <source>
        <strain evidence="1">1808015.09</strain>
    </source>
</reference>